<dbReference type="GO" id="GO:0005576">
    <property type="term" value="C:extracellular region"/>
    <property type="evidence" value="ECO:0007669"/>
    <property type="project" value="UniProtKB-SubCell"/>
</dbReference>
<dbReference type="AlphaFoldDB" id="A0A3P7FXP1"/>
<dbReference type="GO" id="GO:0006979">
    <property type="term" value="P:response to oxidative stress"/>
    <property type="evidence" value="ECO:0007669"/>
    <property type="project" value="InterPro"/>
</dbReference>
<accession>A0A3P7FXP1</accession>
<keyword evidence="2" id="KW-0964">Secreted</keyword>
<evidence type="ECO:0000256" key="3">
    <source>
        <dbReference type="ARBA" id="ARBA00022559"/>
    </source>
</evidence>
<dbReference type="InterPro" id="IPR010255">
    <property type="entry name" value="Haem_peroxidase_sf"/>
</dbReference>
<dbReference type="InterPro" id="IPR019791">
    <property type="entry name" value="Haem_peroxidase_animal"/>
</dbReference>
<name>A0A3P7FXP1_WUCBA</name>
<keyword evidence="3" id="KW-0575">Peroxidase</keyword>
<dbReference type="Pfam" id="PF03098">
    <property type="entry name" value="An_peroxidase"/>
    <property type="match status" value="1"/>
</dbReference>
<dbReference type="PROSITE" id="PS50292">
    <property type="entry name" value="PEROXIDASE_3"/>
    <property type="match status" value="1"/>
</dbReference>
<sequence>MVPKNNPNYSNFPDCLPYTRTAPAPHPKCKLGSREQANQVTSFLDASIIYGTTIQQAQALRTFRNDKEKS</sequence>
<dbReference type="EMBL" id="UYWW01007546">
    <property type="protein sequence ID" value="VDM15308.1"/>
    <property type="molecule type" value="Genomic_DNA"/>
</dbReference>
<keyword evidence="3" id="KW-0560">Oxidoreductase</keyword>
<dbReference type="OrthoDB" id="823504at2759"/>
<evidence type="ECO:0000313" key="5">
    <source>
        <dbReference type="EMBL" id="VDM15308.1"/>
    </source>
</evidence>
<evidence type="ECO:0000313" key="6">
    <source>
        <dbReference type="Proteomes" id="UP000270924"/>
    </source>
</evidence>
<dbReference type="GO" id="GO:0004601">
    <property type="term" value="F:peroxidase activity"/>
    <property type="evidence" value="ECO:0007669"/>
    <property type="project" value="UniProtKB-KW"/>
</dbReference>
<dbReference type="Gene3D" id="1.10.640.10">
    <property type="entry name" value="Haem peroxidase domain superfamily, animal type"/>
    <property type="match status" value="1"/>
</dbReference>
<gene>
    <name evidence="5" type="ORF">WBA_LOCUS8694</name>
</gene>
<dbReference type="PANTHER" id="PTHR11475">
    <property type="entry name" value="OXIDASE/PEROXIDASE"/>
    <property type="match status" value="1"/>
</dbReference>
<keyword evidence="4" id="KW-0325">Glycoprotein</keyword>
<comment type="subcellular location">
    <subcellularLocation>
        <location evidence="1">Secreted</location>
    </subcellularLocation>
</comment>
<evidence type="ECO:0000256" key="2">
    <source>
        <dbReference type="ARBA" id="ARBA00022525"/>
    </source>
</evidence>
<keyword evidence="6" id="KW-1185">Reference proteome</keyword>
<reference evidence="5 6" key="1">
    <citation type="submission" date="2018-11" db="EMBL/GenBank/DDBJ databases">
        <authorList>
            <consortium name="Pathogen Informatics"/>
        </authorList>
    </citation>
    <scope>NUCLEOTIDE SEQUENCE [LARGE SCALE GENOMIC DNA]</scope>
</reference>
<dbReference type="PANTHER" id="PTHR11475:SF4">
    <property type="entry name" value="CHORION PEROXIDASE"/>
    <property type="match status" value="1"/>
</dbReference>
<dbReference type="GO" id="GO:0020037">
    <property type="term" value="F:heme binding"/>
    <property type="evidence" value="ECO:0007669"/>
    <property type="project" value="InterPro"/>
</dbReference>
<evidence type="ECO:0000256" key="4">
    <source>
        <dbReference type="ARBA" id="ARBA00023180"/>
    </source>
</evidence>
<dbReference type="SUPFAM" id="SSF48113">
    <property type="entry name" value="Heme-dependent peroxidases"/>
    <property type="match status" value="1"/>
</dbReference>
<dbReference type="InterPro" id="IPR037120">
    <property type="entry name" value="Haem_peroxidase_sf_animal"/>
</dbReference>
<evidence type="ECO:0000256" key="1">
    <source>
        <dbReference type="ARBA" id="ARBA00004613"/>
    </source>
</evidence>
<organism evidence="5 6">
    <name type="scientific">Wuchereria bancrofti</name>
    <dbReference type="NCBI Taxonomy" id="6293"/>
    <lineage>
        <taxon>Eukaryota</taxon>
        <taxon>Metazoa</taxon>
        <taxon>Ecdysozoa</taxon>
        <taxon>Nematoda</taxon>
        <taxon>Chromadorea</taxon>
        <taxon>Rhabditida</taxon>
        <taxon>Spirurina</taxon>
        <taxon>Spiruromorpha</taxon>
        <taxon>Filarioidea</taxon>
        <taxon>Onchocercidae</taxon>
        <taxon>Wuchereria</taxon>
    </lineage>
</organism>
<protein>
    <submittedName>
        <fullName evidence="5">Uncharacterized protein</fullName>
    </submittedName>
</protein>
<proteinExistence type="predicted"/>
<dbReference type="Proteomes" id="UP000270924">
    <property type="component" value="Unassembled WGS sequence"/>
</dbReference>
<dbReference type="InParanoid" id="A0A3P7FXP1"/>